<dbReference type="Pfam" id="PF12752">
    <property type="entry name" value="SUZ"/>
    <property type="match status" value="1"/>
</dbReference>
<feature type="compositionally biased region" description="Basic and acidic residues" evidence="1">
    <location>
        <begin position="96"/>
        <end position="107"/>
    </location>
</feature>
<evidence type="ECO:0000259" key="2">
    <source>
        <dbReference type="PROSITE" id="PS51673"/>
    </source>
</evidence>
<comment type="caution">
    <text evidence="3">The sequence shown here is derived from an EMBL/GenBank/DDBJ whole genome shotgun (WGS) entry which is preliminary data.</text>
</comment>
<keyword evidence="4" id="KW-1185">Reference proteome</keyword>
<feature type="non-terminal residue" evidence="3">
    <location>
        <position position="1"/>
    </location>
</feature>
<dbReference type="EMBL" id="JASSZA010000017">
    <property type="protein sequence ID" value="KAK2090154.1"/>
    <property type="molecule type" value="Genomic_DNA"/>
</dbReference>
<dbReference type="PROSITE" id="PS51673">
    <property type="entry name" value="SUZ"/>
    <property type="match status" value="1"/>
</dbReference>
<reference evidence="3 4" key="1">
    <citation type="submission" date="2023-05" db="EMBL/GenBank/DDBJ databases">
        <title>B98-5 Cell Line De Novo Hybrid Assembly: An Optical Mapping Approach.</title>
        <authorList>
            <person name="Kananen K."/>
            <person name="Auerbach J.A."/>
            <person name="Kautto E."/>
            <person name="Blachly J.S."/>
        </authorList>
    </citation>
    <scope>NUCLEOTIDE SEQUENCE [LARGE SCALE GENOMIC DNA]</scope>
    <source>
        <strain evidence="3">B95-8</strain>
        <tissue evidence="3">Cell line</tissue>
    </source>
</reference>
<organism evidence="3 4">
    <name type="scientific">Saguinus oedipus</name>
    <name type="common">Cotton-top tamarin</name>
    <name type="synonym">Oedipomidas oedipus</name>
    <dbReference type="NCBI Taxonomy" id="9490"/>
    <lineage>
        <taxon>Eukaryota</taxon>
        <taxon>Metazoa</taxon>
        <taxon>Chordata</taxon>
        <taxon>Craniata</taxon>
        <taxon>Vertebrata</taxon>
        <taxon>Euteleostomi</taxon>
        <taxon>Mammalia</taxon>
        <taxon>Eutheria</taxon>
        <taxon>Euarchontoglires</taxon>
        <taxon>Primates</taxon>
        <taxon>Haplorrhini</taxon>
        <taxon>Platyrrhini</taxon>
        <taxon>Cebidae</taxon>
        <taxon>Callitrichinae</taxon>
        <taxon>Saguinus</taxon>
    </lineage>
</organism>
<name>A0ABQ9TZB6_SAGOE</name>
<proteinExistence type="predicted"/>
<sequence>EKGEESQKRFILKRDNSSIDKEDNQQNRMHPFRDDRRSKSIEEREEEYQRVRERIFAHDVSSCFNCLFSALLPSAVGLPHSPDSEAAGNKNAGAREQIKLKKTRGDFGRGSGSGK</sequence>
<evidence type="ECO:0000256" key="1">
    <source>
        <dbReference type="SAM" id="MobiDB-lite"/>
    </source>
</evidence>
<accession>A0ABQ9TZB6</accession>
<dbReference type="Proteomes" id="UP001266305">
    <property type="component" value="Unassembled WGS sequence"/>
</dbReference>
<gene>
    <name evidence="3" type="ORF">P7K49_031410</name>
</gene>
<feature type="region of interest" description="Disordered" evidence="1">
    <location>
        <begin position="1"/>
        <end position="46"/>
    </location>
</feature>
<evidence type="ECO:0000313" key="3">
    <source>
        <dbReference type="EMBL" id="KAK2090154.1"/>
    </source>
</evidence>
<protein>
    <recommendedName>
        <fullName evidence="2">SUZ domain-containing protein</fullName>
    </recommendedName>
</protein>
<dbReference type="InterPro" id="IPR051937">
    <property type="entry name" value="R3H_domain_containing"/>
</dbReference>
<dbReference type="PANTHER" id="PTHR15672">
    <property type="entry name" value="CAMP-REGULATED PHOSPHOPROTEIN 21 RELATED R3H DOMAIN CONTAINING PROTEIN"/>
    <property type="match status" value="1"/>
</dbReference>
<dbReference type="PANTHER" id="PTHR15672:SF14">
    <property type="entry name" value="CAMP-REGULATED PHOSPHOPROTEIN 21"/>
    <property type="match status" value="1"/>
</dbReference>
<dbReference type="InterPro" id="IPR024771">
    <property type="entry name" value="SUZ"/>
</dbReference>
<feature type="region of interest" description="Disordered" evidence="1">
    <location>
        <begin position="79"/>
        <end position="115"/>
    </location>
</feature>
<feature type="domain" description="SUZ" evidence="2">
    <location>
        <begin position="1"/>
        <end position="60"/>
    </location>
</feature>
<evidence type="ECO:0000313" key="4">
    <source>
        <dbReference type="Proteomes" id="UP001266305"/>
    </source>
</evidence>